<reference evidence="1" key="1">
    <citation type="submission" date="2021-06" db="EMBL/GenBank/DDBJ databases">
        <authorList>
            <person name="Kallberg Y."/>
            <person name="Tangrot J."/>
            <person name="Rosling A."/>
        </authorList>
    </citation>
    <scope>NUCLEOTIDE SEQUENCE</scope>
    <source>
        <strain evidence="1">28 12/20/2015</strain>
    </source>
</reference>
<feature type="non-terminal residue" evidence="1">
    <location>
        <position position="1"/>
    </location>
</feature>
<keyword evidence="2" id="KW-1185">Reference proteome</keyword>
<evidence type="ECO:0000313" key="1">
    <source>
        <dbReference type="EMBL" id="CAG8708221.1"/>
    </source>
</evidence>
<accession>A0ACA9PGJ5</accession>
<organism evidence="1 2">
    <name type="scientific">Cetraspora pellucida</name>
    <dbReference type="NCBI Taxonomy" id="1433469"/>
    <lineage>
        <taxon>Eukaryota</taxon>
        <taxon>Fungi</taxon>
        <taxon>Fungi incertae sedis</taxon>
        <taxon>Mucoromycota</taxon>
        <taxon>Glomeromycotina</taxon>
        <taxon>Glomeromycetes</taxon>
        <taxon>Diversisporales</taxon>
        <taxon>Gigasporaceae</taxon>
        <taxon>Cetraspora</taxon>
    </lineage>
</organism>
<dbReference type="Proteomes" id="UP000789366">
    <property type="component" value="Unassembled WGS sequence"/>
</dbReference>
<dbReference type="EMBL" id="CAJVPW010025301">
    <property type="protein sequence ID" value="CAG8708221.1"/>
    <property type="molecule type" value="Genomic_DNA"/>
</dbReference>
<feature type="non-terminal residue" evidence="1">
    <location>
        <position position="184"/>
    </location>
</feature>
<protein>
    <submittedName>
        <fullName evidence="1">10482_t:CDS:1</fullName>
    </submittedName>
</protein>
<proteinExistence type="predicted"/>
<name>A0ACA9PGJ5_9GLOM</name>
<sequence>HNTSQINAESILNQTDADKITNHMQDFNIFTSAPNKIYRAKGLTLLLQKINTQSSVQKLTNYINIGSDSDQDDTDKMTDYAQDSDNYTSNKDYDFESTGQDNINETVYNSDTLTPAVNTLPLLKKQNINLNTLTSAISPLKKNLQPSVQKHNGIKTTSKQDNAIKNNVQDSSTSNNTDKITKNH</sequence>
<comment type="caution">
    <text evidence="1">The sequence shown here is derived from an EMBL/GenBank/DDBJ whole genome shotgun (WGS) entry which is preliminary data.</text>
</comment>
<gene>
    <name evidence="1" type="ORF">SPELUC_LOCUS11657</name>
</gene>
<evidence type="ECO:0000313" key="2">
    <source>
        <dbReference type="Proteomes" id="UP000789366"/>
    </source>
</evidence>